<feature type="transmembrane region" description="Helical" evidence="1">
    <location>
        <begin position="229"/>
        <end position="252"/>
    </location>
</feature>
<evidence type="ECO:0000256" key="1">
    <source>
        <dbReference type="SAM" id="Phobius"/>
    </source>
</evidence>
<proteinExistence type="predicted"/>
<dbReference type="AlphaFoldDB" id="A0A918E6Q8"/>
<feature type="transmembrane region" description="Helical" evidence="1">
    <location>
        <begin position="264"/>
        <end position="284"/>
    </location>
</feature>
<evidence type="ECO:0000313" key="3">
    <source>
        <dbReference type="EMBL" id="GGP08953.1"/>
    </source>
</evidence>
<keyword evidence="1" id="KW-1133">Transmembrane helix</keyword>
<name>A0A918E6Q8_9ACTN</name>
<feature type="transmembrane region" description="Helical" evidence="1">
    <location>
        <begin position="350"/>
        <end position="370"/>
    </location>
</feature>
<feature type="domain" description="DUF5808" evidence="2">
    <location>
        <begin position="328"/>
        <end position="352"/>
    </location>
</feature>
<comment type="caution">
    <text evidence="3">The sequence shown here is derived from an EMBL/GenBank/DDBJ whole genome shotgun (WGS) entry which is preliminary data.</text>
</comment>
<organism evidence="3 4">
    <name type="scientific">Nonomuraea glycinis</name>
    <dbReference type="NCBI Taxonomy" id="2047744"/>
    <lineage>
        <taxon>Bacteria</taxon>
        <taxon>Bacillati</taxon>
        <taxon>Actinomycetota</taxon>
        <taxon>Actinomycetes</taxon>
        <taxon>Streptosporangiales</taxon>
        <taxon>Streptosporangiaceae</taxon>
        <taxon>Nonomuraea</taxon>
    </lineage>
</organism>
<dbReference type="EMBL" id="BMNK01000007">
    <property type="protein sequence ID" value="GGP08953.1"/>
    <property type="molecule type" value="Genomic_DNA"/>
</dbReference>
<feature type="transmembrane region" description="Helical" evidence="1">
    <location>
        <begin position="83"/>
        <end position="102"/>
    </location>
</feature>
<evidence type="ECO:0000313" key="4">
    <source>
        <dbReference type="Proteomes" id="UP000660745"/>
    </source>
</evidence>
<feature type="transmembrane region" description="Helical" evidence="1">
    <location>
        <begin position="138"/>
        <end position="159"/>
    </location>
</feature>
<gene>
    <name evidence="3" type="ORF">GCM10012278_42620</name>
</gene>
<dbReference type="Pfam" id="PF19124">
    <property type="entry name" value="DUF5808"/>
    <property type="match status" value="1"/>
</dbReference>
<feature type="transmembrane region" description="Helical" evidence="1">
    <location>
        <begin position="53"/>
        <end position="77"/>
    </location>
</feature>
<evidence type="ECO:0000259" key="2">
    <source>
        <dbReference type="Pfam" id="PF19124"/>
    </source>
</evidence>
<keyword evidence="1" id="KW-0472">Membrane</keyword>
<dbReference type="InterPro" id="IPR043831">
    <property type="entry name" value="DUF5808"/>
</dbReference>
<feature type="transmembrane region" description="Helical" evidence="1">
    <location>
        <begin position="12"/>
        <end position="32"/>
    </location>
</feature>
<reference evidence="3" key="1">
    <citation type="journal article" date="2014" name="Int. J. Syst. Evol. Microbiol.">
        <title>Complete genome sequence of Corynebacterium casei LMG S-19264T (=DSM 44701T), isolated from a smear-ripened cheese.</title>
        <authorList>
            <consortium name="US DOE Joint Genome Institute (JGI-PGF)"/>
            <person name="Walter F."/>
            <person name="Albersmeier A."/>
            <person name="Kalinowski J."/>
            <person name="Ruckert C."/>
        </authorList>
    </citation>
    <scope>NUCLEOTIDE SEQUENCE</scope>
    <source>
        <strain evidence="3">CGMCC 4.7430</strain>
    </source>
</reference>
<dbReference type="Proteomes" id="UP000660745">
    <property type="component" value="Unassembled WGS sequence"/>
</dbReference>
<sequence length="379" mass="40526">MTLFLAADLAAIALVTCLMLALPALAGATLAFGVRVSAGRASDPAVVAERSAYARLTVLAATVATVVSIPVTALITATDRPPAIGVTATALGLVQLALYYRAHRRIRRAKRAGGWQAEGRQGVTVDTTFRTDPVRLPWLWGLPGLAVLLVTAGLGWSRLREPPATLPLWRGFGIDPARRVPATPTAVLEPVIYQLAIGLVVLAMIYVVLRARPDLDAAKPTGSARRYRVYLRGVAVLSLVSAACLNLGLLLSALPLWEIVPFTLFWRVTAYLPIAALLVPWLIWEARVGRAGHRLPALPGEEEEESGVVQRDDDRHWFLAGAVYANRSDPALLVPARLGSSWTLNIGHPVTWLVLATALAVTALALAGVVDLPQKGSLF</sequence>
<reference evidence="3" key="2">
    <citation type="submission" date="2020-09" db="EMBL/GenBank/DDBJ databases">
        <authorList>
            <person name="Sun Q."/>
            <person name="Zhou Y."/>
        </authorList>
    </citation>
    <scope>NUCLEOTIDE SEQUENCE</scope>
    <source>
        <strain evidence="3">CGMCC 4.7430</strain>
    </source>
</reference>
<feature type="transmembrane region" description="Helical" evidence="1">
    <location>
        <begin position="191"/>
        <end position="209"/>
    </location>
</feature>
<keyword evidence="4" id="KW-1185">Reference proteome</keyword>
<dbReference type="RefSeq" id="WP_189140429.1">
    <property type="nucleotide sequence ID" value="NZ_BMNK01000007.1"/>
</dbReference>
<accession>A0A918E6Q8</accession>
<keyword evidence="1" id="KW-0812">Transmembrane</keyword>
<protein>
    <recommendedName>
        <fullName evidence="2">DUF5808 domain-containing protein</fullName>
    </recommendedName>
</protein>